<dbReference type="SMART" id="SM00360">
    <property type="entry name" value="RRM"/>
    <property type="match status" value="1"/>
</dbReference>
<dbReference type="Gene3D" id="3.30.70.330">
    <property type="match status" value="1"/>
</dbReference>
<feature type="region of interest" description="Disordered" evidence="3">
    <location>
        <begin position="125"/>
        <end position="151"/>
    </location>
</feature>
<evidence type="ECO:0000256" key="3">
    <source>
        <dbReference type="SAM" id="MobiDB-lite"/>
    </source>
</evidence>
<evidence type="ECO:0000256" key="1">
    <source>
        <dbReference type="ARBA" id="ARBA00022884"/>
    </source>
</evidence>
<dbReference type="CDD" id="cd00590">
    <property type="entry name" value="RRM_SF"/>
    <property type="match status" value="1"/>
</dbReference>
<gene>
    <name evidence="5" type="ORF">HK097_002398</name>
</gene>
<dbReference type="InterPro" id="IPR050502">
    <property type="entry name" value="Euk_RNA-bind_prot"/>
</dbReference>
<dbReference type="PANTHER" id="PTHR48025:SF1">
    <property type="entry name" value="RRM DOMAIN-CONTAINING PROTEIN"/>
    <property type="match status" value="1"/>
</dbReference>
<dbReference type="SUPFAM" id="SSF54928">
    <property type="entry name" value="RNA-binding domain, RBD"/>
    <property type="match status" value="1"/>
</dbReference>
<dbReference type="AlphaFoldDB" id="A0AAD5X0P6"/>
<reference evidence="5" key="1">
    <citation type="submission" date="2020-05" db="EMBL/GenBank/DDBJ databases">
        <title>Phylogenomic resolution of chytrid fungi.</title>
        <authorList>
            <person name="Stajich J.E."/>
            <person name="Amses K."/>
            <person name="Simmons R."/>
            <person name="Seto K."/>
            <person name="Myers J."/>
            <person name="Bonds A."/>
            <person name="Quandt C.A."/>
            <person name="Barry K."/>
            <person name="Liu P."/>
            <person name="Grigoriev I."/>
            <person name="Longcore J.E."/>
            <person name="James T.Y."/>
        </authorList>
    </citation>
    <scope>NUCLEOTIDE SEQUENCE</scope>
    <source>
        <strain evidence="5">JEL0318</strain>
    </source>
</reference>
<evidence type="ECO:0000256" key="2">
    <source>
        <dbReference type="PROSITE-ProRule" id="PRU00176"/>
    </source>
</evidence>
<feature type="compositionally biased region" description="Basic and acidic residues" evidence="3">
    <location>
        <begin position="292"/>
        <end position="306"/>
    </location>
</feature>
<feature type="region of interest" description="Disordered" evidence="3">
    <location>
        <begin position="242"/>
        <end position="264"/>
    </location>
</feature>
<name>A0AAD5X0P6_9FUNG</name>
<dbReference type="InterPro" id="IPR012677">
    <property type="entry name" value="Nucleotide-bd_a/b_plait_sf"/>
</dbReference>
<feature type="domain" description="RRM" evidence="4">
    <location>
        <begin position="154"/>
        <end position="231"/>
    </location>
</feature>
<dbReference type="InterPro" id="IPR000504">
    <property type="entry name" value="RRM_dom"/>
</dbReference>
<comment type="caution">
    <text evidence="5">The sequence shown here is derived from an EMBL/GenBank/DDBJ whole genome shotgun (WGS) entry which is preliminary data.</text>
</comment>
<feature type="region of interest" description="Disordered" evidence="3">
    <location>
        <begin position="277"/>
        <end position="306"/>
    </location>
</feature>
<sequence>MSLPLRLASRRETEASCASLTIAELYSALNPGWAVYELRPSKATPTGKEAELDRRIVKVTNEGHQFRGTDVKEADESVQAVDCAVGVAVVKAAEAAESAKQINEAATPKTAEVAHTVAHPRVETTTAPKNTILGNSTSPSGTDGNDDAPEDEDRILYVGNLGALARDELLLAFFGEASGAISAIILKRSTRHCKGHASVRFDTAGAAQKAAKDFEGKLFEGHKLLIRPWSSAWNAVQNEDEADLPATIPPPNPHEHQQQSDSRRSTLIEAIQQAYKTRNGAAQTNTPTLTAEKAHKALADVKRRVN</sequence>
<keyword evidence="6" id="KW-1185">Reference proteome</keyword>
<feature type="non-terminal residue" evidence="5">
    <location>
        <position position="1"/>
    </location>
</feature>
<dbReference type="Pfam" id="PF00076">
    <property type="entry name" value="RRM_1"/>
    <property type="match status" value="1"/>
</dbReference>
<dbReference type="PANTHER" id="PTHR48025">
    <property type="entry name" value="OS02G0815200 PROTEIN"/>
    <property type="match status" value="1"/>
</dbReference>
<proteinExistence type="predicted"/>
<evidence type="ECO:0000313" key="6">
    <source>
        <dbReference type="Proteomes" id="UP001212841"/>
    </source>
</evidence>
<organism evidence="5 6">
    <name type="scientific">Rhizophlyctis rosea</name>
    <dbReference type="NCBI Taxonomy" id="64517"/>
    <lineage>
        <taxon>Eukaryota</taxon>
        <taxon>Fungi</taxon>
        <taxon>Fungi incertae sedis</taxon>
        <taxon>Chytridiomycota</taxon>
        <taxon>Chytridiomycota incertae sedis</taxon>
        <taxon>Chytridiomycetes</taxon>
        <taxon>Rhizophlyctidales</taxon>
        <taxon>Rhizophlyctidaceae</taxon>
        <taxon>Rhizophlyctis</taxon>
    </lineage>
</organism>
<feature type="compositionally biased region" description="Polar residues" evidence="3">
    <location>
        <begin position="125"/>
        <end position="143"/>
    </location>
</feature>
<feature type="compositionally biased region" description="Basic and acidic residues" evidence="3">
    <location>
        <begin position="253"/>
        <end position="264"/>
    </location>
</feature>
<evidence type="ECO:0000259" key="4">
    <source>
        <dbReference type="PROSITE" id="PS50102"/>
    </source>
</evidence>
<dbReference type="EMBL" id="JADGJD010001511">
    <property type="protein sequence ID" value="KAJ3041025.1"/>
    <property type="molecule type" value="Genomic_DNA"/>
</dbReference>
<dbReference type="GO" id="GO:0005634">
    <property type="term" value="C:nucleus"/>
    <property type="evidence" value="ECO:0007669"/>
    <property type="project" value="TreeGrafter"/>
</dbReference>
<dbReference type="GO" id="GO:0003729">
    <property type="term" value="F:mRNA binding"/>
    <property type="evidence" value="ECO:0007669"/>
    <property type="project" value="TreeGrafter"/>
</dbReference>
<protein>
    <recommendedName>
        <fullName evidence="4">RRM domain-containing protein</fullName>
    </recommendedName>
</protein>
<dbReference type="PROSITE" id="PS50102">
    <property type="entry name" value="RRM"/>
    <property type="match status" value="1"/>
</dbReference>
<feature type="compositionally biased region" description="Polar residues" evidence="3">
    <location>
        <begin position="277"/>
        <end position="289"/>
    </location>
</feature>
<keyword evidence="1 2" id="KW-0694">RNA-binding</keyword>
<dbReference type="Proteomes" id="UP001212841">
    <property type="component" value="Unassembled WGS sequence"/>
</dbReference>
<dbReference type="InterPro" id="IPR035979">
    <property type="entry name" value="RBD_domain_sf"/>
</dbReference>
<evidence type="ECO:0000313" key="5">
    <source>
        <dbReference type="EMBL" id="KAJ3041025.1"/>
    </source>
</evidence>
<accession>A0AAD5X0P6</accession>